<keyword evidence="2 9" id="KW-0813">Transport</keyword>
<comment type="subcellular location">
    <subcellularLocation>
        <location evidence="1 9">Cell membrane</location>
        <topology evidence="1 9">Single-pass membrane protein</topology>
    </subcellularLocation>
</comment>
<organism evidence="11 12">
    <name type="scientific">Ferviditalea candida</name>
    <dbReference type="NCBI Taxonomy" id="3108399"/>
    <lineage>
        <taxon>Bacteria</taxon>
        <taxon>Bacillati</taxon>
        <taxon>Bacillota</taxon>
        <taxon>Bacilli</taxon>
        <taxon>Bacillales</taxon>
        <taxon>Paenibacillaceae</taxon>
        <taxon>Ferviditalea</taxon>
    </lineage>
</organism>
<keyword evidence="6 9" id="KW-1133">Transmembrane helix</keyword>
<protein>
    <recommendedName>
        <fullName evidence="9">Sec-independent protein translocase protein TatA</fullName>
    </recommendedName>
</protein>
<comment type="function">
    <text evidence="9">Part of the twin-arginine translocation (Tat) system that transports large folded proteins containing a characteristic twin-arginine motif in their signal peptide across membranes. TatA could form the protein-conducting channel of the Tat system.</text>
</comment>
<dbReference type="PANTHER" id="PTHR42982:SF1">
    <property type="entry name" value="SEC-INDEPENDENT PROTEIN TRANSLOCASE PROTEIN TATA"/>
    <property type="match status" value="1"/>
</dbReference>
<dbReference type="RefSeq" id="WP_371755284.1">
    <property type="nucleotide sequence ID" value="NZ_JAYJLD010000028.1"/>
</dbReference>
<keyword evidence="7 9" id="KW-0811">Translocation</keyword>
<reference evidence="11" key="1">
    <citation type="submission" date="2023-12" db="EMBL/GenBank/DDBJ databases">
        <title>Fervidustalea candida gen. nov., sp. nov., a novel member of the family Paenibacillaceae isolated from a geothermal area.</title>
        <authorList>
            <person name="Li W.-J."/>
            <person name="Jiao J.-Y."/>
            <person name="Chen Y."/>
        </authorList>
    </citation>
    <scope>NUCLEOTIDE SEQUENCE</scope>
    <source>
        <strain evidence="11">SYSU GA230002</strain>
    </source>
</reference>
<comment type="similarity">
    <text evidence="9">Belongs to the TatA/E family.</text>
</comment>
<evidence type="ECO:0000313" key="12">
    <source>
        <dbReference type="Proteomes" id="UP001310386"/>
    </source>
</evidence>
<keyword evidence="3 9" id="KW-1003">Cell membrane</keyword>
<keyword evidence="8 9" id="KW-0472">Membrane</keyword>
<name>A0ABU5ZNA1_9BACL</name>
<dbReference type="HAMAP" id="MF_00236">
    <property type="entry name" value="TatA_E"/>
    <property type="match status" value="1"/>
</dbReference>
<evidence type="ECO:0000256" key="10">
    <source>
        <dbReference type="SAM" id="MobiDB-lite"/>
    </source>
</evidence>
<gene>
    <name evidence="9 11" type="primary">tatA</name>
    <name evidence="11" type="ORF">VF724_15980</name>
</gene>
<evidence type="ECO:0000256" key="1">
    <source>
        <dbReference type="ARBA" id="ARBA00004162"/>
    </source>
</evidence>
<dbReference type="InterPro" id="IPR006312">
    <property type="entry name" value="TatA/E"/>
</dbReference>
<accession>A0ABU5ZNA1</accession>
<dbReference type="NCBIfam" id="NF011430">
    <property type="entry name" value="PRK14861.1"/>
    <property type="match status" value="1"/>
</dbReference>
<dbReference type="Pfam" id="PF02416">
    <property type="entry name" value="TatA_B_E"/>
    <property type="match status" value="1"/>
</dbReference>
<evidence type="ECO:0000256" key="4">
    <source>
        <dbReference type="ARBA" id="ARBA00022692"/>
    </source>
</evidence>
<keyword evidence="4 9" id="KW-0812">Transmembrane</keyword>
<evidence type="ECO:0000313" key="11">
    <source>
        <dbReference type="EMBL" id="MEB3103156.1"/>
    </source>
</evidence>
<sequence length="75" mass="8446">MGNLLAPSHLLLIFFFVLLIFGPKKLPELGNALGRTLKGFKEGAKEIMNDEEFQSKPIQKTEELRKEETTGISKN</sequence>
<evidence type="ECO:0000256" key="6">
    <source>
        <dbReference type="ARBA" id="ARBA00022989"/>
    </source>
</evidence>
<feature type="compositionally biased region" description="Basic and acidic residues" evidence="10">
    <location>
        <begin position="59"/>
        <end position="69"/>
    </location>
</feature>
<evidence type="ECO:0000256" key="7">
    <source>
        <dbReference type="ARBA" id="ARBA00023010"/>
    </source>
</evidence>
<dbReference type="EMBL" id="JAYJLD010000028">
    <property type="protein sequence ID" value="MEB3103156.1"/>
    <property type="molecule type" value="Genomic_DNA"/>
</dbReference>
<feature type="transmembrane region" description="Helical" evidence="9">
    <location>
        <begin position="6"/>
        <end position="22"/>
    </location>
</feature>
<dbReference type="InterPro" id="IPR003369">
    <property type="entry name" value="TatA/B/E"/>
</dbReference>
<dbReference type="NCBIfam" id="TIGR01411">
    <property type="entry name" value="tatAE"/>
    <property type="match status" value="1"/>
</dbReference>
<evidence type="ECO:0000256" key="3">
    <source>
        <dbReference type="ARBA" id="ARBA00022475"/>
    </source>
</evidence>
<evidence type="ECO:0000256" key="8">
    <source>
        <dbReference type="ARBA" id="ARBA00023136"/>
    </source>
</evidence>
<evidence type="ECO:0000256" key="9">
    <source>
        <dbReference type="HAMAP-Rule" id="MF_00236"/>
    </source>
</evidence>
<feature type="region of interest" description="Disordered" evidence="10">
    <location>
        <begin position="51"/>
        <end position="75"/>
    </location>
</feature>
<comment type="caution">
    <text evidence="11">The sequence shown here is derived from an EMBL/GenBank/DDBJ whole genome shotgun (WGS) entry which is preliminary data.</text>
</comment>
<evidence type="ECO:0000256" key="2">
    <source>
        <dbReference type="ARBA" id="ARBA00022448"/>
    </source>
</evidence>
<comment type="subunit">
    <text evidence="9">Forms a complex with TatC.</text>
</comment>
<keyword evidence="12" id="KW-1185">Reference proteome</keyword>
<evidence type="ECO:0000256" key="5">
    <source>
        <dbReference type="ARBA" id="ARBA00022927"/>
    </source>
</evidence>
<dbReference type="Proteomes" id="UP001310386">
    <property type="component" value="Unassembled WGS sequence"/>
</dbReference>
<dbReference type="Gene3D" id="1.20.5.3310">
    <property type="match status" value="1"/>
</dbReference>
<proteinExistence type="inferred from homology"/>
<dbReference type="PANTHER" id="PTHR42982">
    <property type="entry name" value="SEC-INDEPENDENT PROTEIN TRANSLOCASE PROTEIN TATA"/>
    <property type="match status" value="1"/>
</dbReference>
<keyword evidence="5 9" id="KW-0653">Protein transport</keyword>